<accession>A0A4S2KIW8</accession>
<feature type="chain" id="PRO_5020524384" description="Chitin-binding type-2 domain-containing protein" evidence="6">
    <location>
        <begin position="28"/>
        <end position="230"/>
    </location>
</feature>
<keyword evidence="9" id="KW-1185">Reference proteome</keyword>
<dbReference type="PROSITE" id="PS50940">
    <property type="entry name" value="CHIT_BIND_II"/>
    <property type="match status" value="2"/>
</dbReference>
<feature type="domain" description="Chitin-binding type-2" evidence="7">
    <location>
        <begin position="176"/>
        <end position="230"/>
    </location>
</feature>
<dbReference type="GO" id="GO:0005576">
    <property type="term" value="C:extracellular region"/>
    <property type="evidence" value="ECO:0007669"/>
    <property type="project" value="InterPro"/>
</dbReference>
<dbReference type="Pfam" id="PF01607">
    <property type="entry name" value="CBM_14"/>
    <property type="match status" value="3"/>
</dbReference>
<evidence type="ECO:0000256" key="1">
    <source>
        <dbReference type="ARBA" id="ARBA00022669"/>
    </source>
</evidence>
<evidence type="ECO:0000256" key="6">
    <source>
        <dbReference type="SAM" id="SignalP"/>
    </source>
</evidence>
<comment type="caution">
    <text evidence="8">The sequence shown here is derived from an EMBL/GenBank/DDBJ whole genome shotgun (WGS) entry which is preliminary data.</text>
</comment>
<dbReference type="PANTHER" id="PTHR23301">
    <property type="entry name" value="CHITIN BINDING PERITROPHIN-A"/>
    <property type="match status" value="1"/>
</dbReference>
<dbReference type="GO" id="GO:0008061">
    <property type="term" value="F:chitin binding"/>
    <property type="evidence" value="ECO:0007669"/>
    <property type="project" value="UniProtKB-KW"/>
</dbReference>
<dbReference type="AlphaFoldDB" id="A0A4S2KIW8"/>
<dbReference type="SUPFAM" id="SSF57625">
    <property type="entry name" value="Invertebrate chitin-binding proteins"/>
    <property type="match status" value="3"/>
</dbReference>
<evidence type="ECO:0000256" key="4">
    <source>
        <dbReference type="ARBA" id="ARBA00023157"/>
    </source>
</evidence>
<keyword evidence="5" id="KW-0325">Glycoprotein</keyword>
<proteinExistence type="predicted"/>
<reference evidence="8 9" key="1">
    <citation type="journal article" date="2019" name="Philos. Trans. R. Soc. Lond., B, Biol. Sci.">
        <title>Ant behaviour and brain gene expression of defending hosts depend on the ecological success of the intruding social parasite.</title>
        <authorList>
            <person name="Kaur R."/>
            <person name="Stoldt M."/>
            <person name="Jongepier E."/>
            <person name="Feldmeyer B."/>
            <person name="Menzel F."/>
            <person name="Bornberg-Bauer E."/>
            <person name="Foitzik S."/>
        </authorList>
    </citation>
    <scope>NUCLEOTIDE SEQUENCE [LARGE SCALE GENOMIC DNA]</scope>
    <source>
        <tissue evidence="8">Whole body</tissue>
    </source>
</reference>
<name>A0A4S2KIW8_9HYME</name>
<evidence type="ECO:0000313" key="9">
    <source>
        <dbReference type="Proteomes" id="UP000310200"/>
    </source>
</evidence>
<dbReference type="InterPro" id="IPR051940">
    <property type="entry name" value="Chitin_bind-dev_reg"/>
</dbReference>
<evidence type="ECO:0000256" key="2">
    <source>
        <dbReference type="ARBA" id="ARBA00022729"/>
    </source>
</evidence>
<evidence type="ECO:0000313" key="8">
    <source>
        <dbReference type="EMBL" id="TGZ47777.1"/>
    </source>
</evidence>
<keyword evidence="2 6" id="KW-0732">Signal</keyword>
<dbReference type="EMBL" id="QBLH01002688">
    <property type="protein sequence ID" value="TGZ47777.1"/>
    <property type="molecule type" value="Genomic_DNA"/>
</dbReference>
<protein>
    <recommendedName>
        <fullName evidence="7">Chitin-binding type-2 domain-containing protein</fullName>
    </recommendedName>
</protein>
<evidence type="ECO:0000259" key="7">
    <source>
        <dbReference type="PROSITE" id="PS50940"/>
    </source>
</evidence>
<gene>
    <name evidence="8" type="ORF">DBV15_12022</name>
</gene>
<dbReference type="PANTHER" id="PTHR23301:SF0">
    <property type="entry name" value="CHITIN-BINDING TYPE-2 DOMAIN-CONTAINING PROTEIN-RELATED"/>
    <property type="match status" value="1"/>
</dbReference>
<keyword evidence="4" id="KW-1015">Disulfide bond</keyword>
<organism evidence="8 9">
    <name type="scientific">Temnothorax longispinosus</name>
    <dbReference type="NCBI Taxonomy" id="300112"/>
    <lineage>
        <taxon>Eukaryota</taxon>
        <taxon>Metazoa</taxon>
        <taxon>Ecdysozoa</taxon>
        <taxon>Arthropoda</taxon>
        <taxon>Hexapoda</taxon>
        <taxon>Insecta</taxon>
        <taxon>Pterygota</taxon>
        <taxon>Neoptera</taxon>
        <taxon>Endopterygota</taxon>
        <taxon>Hymenoptera</taxon>
        <taxon>Apocrita</taxon>
        <taxon>Aculeata</taxon>
        <taxon>Formicoidea</taxon>
        <taxon>Formicidae</taxon>
        <taxon>Myrmicinae</taxon>
        <taxon>Temnothorax</taxon>
    </lineage>
</organism>
<keyword evidence="3" id="KW-0677">Repeat</keyword>
<dbReference type="InterPro" id="IPR036508">
    <property type="entry name" value="Chitin-bd_dom_sf"/>
</dbReference>
<sequence length="230" mass="26088">MKAITSFGTGIYVIAIAFLASWTEVTAKEYQPEESIQKEGVYQDIPIKCPFPETNITTNLPHETDCTKFYKCFLGKGVLQDCPLMTAGDPNKRLHYNRREQVCDWPWQAGCAQCPGKDKNGNWPRSKIPHETDNCRMFYVCENGEKRLEYCPADKCFSRTCQDCVGNRAGGNCGNLELCTNGVKIPHECHCDMYHECNNGNYVLKYCYGGLHYDRTSKKCTTPDKAKCVN</sequence>
<dbReference type="Gene3D" id="2.170.140.10">
    <property type="entry name" value="Chitin binding domain"/>
    <property type="match status" value="2"/>
</dbReference>
<feature type="signal peptide" evidence="6">
    <location>
        <begin position="1"/>
        <end position="27"/>
    </location>
</feature>
<dbReference type="Proteomes" id="UP000310200">
    <property type="component" value="Unassembled WGS sequence"/>
</dbReference>
<evidence type="ECO:0000256" key="3">
    <source>
        <dbReference type="ARBA" id="ARBA00022737"/>
    </source>
</evidence>
<feature type="domain" description="Chitin-binding type-2" evidence="7">
    <location>
        <begin position="46"/>
        <end position="113"/>
    </location>
</feature>
<keyword evidence="1" id="KW-0147">Chitin-binding</keyword>
<dbReference type="InterPro" id="IPR002557">
    <property type="entry name" value="Chitin-bd_dom"/>
</dbReference>
<dbReference type="STRING" id="300112.A0A4S2KIW8"/>
<evidence type="ECO:0000256" key="5">
    <source>
        <dbReference type="ARBA" id="ARBA00023180"/>
    </source>
</evidence>
<dbReference type="SMART" id="SM00494">
    <property type="entry name" value="ChtBD2"/>
    <property type="match status" value="3"/>
</dbReference>